<dbReference type="EMBL" id="BSNL01000001">
    <property type="protein sequence ID" value="GLQ26070.1"/>
    <property type="molecule type" value="Genomic_DNA"/>
</dbReference>
<organism evidence="1 2">
    <name type="scientific">Sulfitobacter pacificus</name>
    <dbReference type="NCBI Taxonomy" id="1499314"/>
    <lineage>
        <taxon>Bacteria</taxon>
        <taxon>Pseudomonadati</taxon>
        <taxon>Pseudomonadota</taxon>
        <taxon>Alphaproteobacteria</taxon>
        <taxon>Rhodobacterales</taxon>
        <taxon>Roseobacteraceae</taxon>
        <taxon>Sulfitobacter</taxon>
    </lineage>
</organism>
<accession>A0ABQ5VG60</accession>
<reference evidence="1" key="2">
    <citation type="submission" date="2023-01" db="EMBL/GenBank/DDBJ databases">
        <title>Draft genome sequence of Sulfitobacter pacificus strain NBRC 109915.</title>
        <authorList>
            <person name="Sun Q."/>
            <person name="Mori K."/>
        </authorList>
    </citation>
    <scope>NUCLEOTIDE SEQUENCE</scope>
    <source>
        <strain evidence="1">NBRC 109915</strain>
    </source>
</reference>
<comment type="caution">
    <text evidence="1">The sequence shown here is derived from an EMBL/GenBank/DDBJ whole genome shotgun (WGS) entry which is preliminary data.</text>
</comment>
<keyword evidence="2" id="KW-1185">Reference proteome</keyword>
<name>A0ABQ5VG60_9RHOB</name>
<dbReference type="Proteomes" id="UP001161388">
    <property type="component" value="Unassembled WGS sequence"/>
</dbReference>
<reference evidence="1" key="1">
    <citation type="journal article" date="2014" name="Int. J. Syst. Evol. Microbiol.">
        <title>Complete genome of a new Firmicutes species belonging to the dominant human colonic microbiota ('Ruminococcus bicirculans') reveals two chromosomes and a selective capacity to utilize plant glucans.</title>
        <authorList>
            <consortium name="NISC Comparative Sequencing Program"/>
            <person name="Wegmann U."/>
            <person name="Louis P."/>
            <person name="Goesmann A."/>
            <person name="Henrissat B."/>
            <person name="Duncan S.H."/>
            <person name="Flint H.J."/>
        </authorList>
    </citation>
    <scope>NUCLEOTIDE SEQUENCE</scope>
    <source>
        <strain evidence="1">NBRC 109915</strain>
    </source>
</reference>
<gene>
    <name evidence="1" type="ORF">GCM10007927_08730</name>
</gene>
<protein>
    <submittedName>
        <fullName evidence="1">Uncharacterized protein</fullName>
    </submittedName>
</protein>
<evidence type="ECO:0000313" key="2">
    <source>
        <dbReference type="Proteomes" id="UP001161388"/>
    </source>
</evidence>
<proteinExistence type="predicted"/>
<evidence type="ECO:0000313" key="1">
    <source>
        <dbReference type="EMBL" id="GLQ26070.1"/>
    </source>
</evidence>
<sequence length="60" mass="6576">MGAGLCSWRGDTLPSHHVEGGKPGSSAGLEEYATRVFTARETPTQTWIKLCGLKEKTQHY</sequence>